<evidence type="ECO:0000313" key="2">
    <source>
        <dbReference type="Proteomes" id="UP000758022"/>
    </source>
</evidence>
<dbReference type="PROSITE" id="PS51318">
    <property type="entry name" value="TAT"/>
    <property type="match status" value="1"/>
</dbReference>
<organism evidence="1 2">
    <name type="scientific">Rhizobium laguerreae</name>
    <dbReference type="NCBI Taxonomy" id="1076926"/>
    <lineage>
        <taxon>Bacteria</taxon>
        <taxon>Pseudomonadati</taxon>
        <taxon>Pseudomonadota</taxon>
        <taxon>Alphaproteobacteria</taxon>
        <taxon>Hyphomicrobiales</taxon>
        <taxon>Rhizobiaceae</taxon>
        <taxon>Rhizobium/Agrobacterium group</taxon>
        <taxon>Rhizobium</taxon>
    </lineage>
</organism>
<evidence type="ECO:0000313" key="1">
    <source>
        <dbReference type="EMBL" id="MBY3067441.1"/>
    </source>
</evidence>
<dbReference type="Proteomes" id="UP000758022">
    <property type="component" value="Unassembled WGS sequence"/>
</dbReference>
<reference evidence="1" key="1">
    <citation type="submission" date="2020-04" db="EMBL/GenBank/DDBJ databases">
        <title>Global-level population genomics supports evidence of horizontal gene transfer on evolution of Rhizobia in Lentils.</title>
        <authorList>
            <person name="Gai Y."/>
            <person name="Cook D."/>
            <person name="Riely B."/>
        </authorList>
    </citation>
    <scope>NUCLEOTIDE SEQUENCE</scope>
    <source>
        <strain evidence="1">TLR9</strain>
    </source>
</reference>
<comment type="caution">
    <text evidence="1">The sequence shown here is derived from an EMBL/GenBank/DDBJ whole genome shotgun (WGS) entry which is preliminary data.</text>
</comment>
<dbReference type="EMBL" id="JAAXQQ010000011">
    <property type="protein sequence ID" value="MBY3067441.1"/>
    <property type="molecule type" value="Genomic_DNA"/>
</dbReference>
<gene>
    <name evidence="1" type="ORF">HFO74_29160</name>
</gene>
<proteinExistence type="predicted"/>
<dbReference type="InterPro" id="IPR006311">
    <property type="entry name" value="TAT_signal"/>
</dbReference>
<protein>
    <submittedName>
        <fullName evidence="1">Uncharacterized protein</fullName>
    </submittedName>
</protein>
<sequence length="289" mass="31549">MEAKSCTKVAAVDNTVSRRALLLGFTAASTVAAVAVAPDAFGAVAAQALGTSSEQAESPELISAYESFCDACIDLKEAHQAREWLADEWKHRWPLAPEALLWGANAQDGSYLDDGERDIIGRYIVRDTADLTKRMSAKFRRATPRTCFSVLTSSRAREVVEKWKRSSPKGRTEKAPVRHQLFRDKMIREYEMNIGLAEQYEAETARLREISGADAARLRVKEADGRLLKAANQISQCPAYTVAGLGMKADALAVTAGALMKITKSDERPLGQIARFIESVAEVAGRASV</sequence>
<name>A0AB35FKU4_9HYPH</name>
<dbReference type="AlphaFoldDB" id="A0AB35FKU4"/>
<dbReference type="RefSeq" id="WP_221979909.1">
    <property type="nucleotide sequence ID" value="NZ_JAAXQQ010000011.1"/>
</dbReference>
<accession>A0AB35FKU4</accession>